<dbReference type="AlphaFoldDB" id="A0A498MFV4"/>
<keyword evidence="2" id="KW-1185">Reference proteome</keyword>
<gene>
    <name evidence="1" type="ORF">ROHU_007511</name>
</gene>
<evidence type="ECO:0000313" key="1">
    <source>
        <dbReference type="EMBL" id="RXN19030.1"/>
    </source>
</evidence>
<comment type="caution">
    <text evidence="1">The sequence shown here is derived from an EMBL/GenBank/DDBJ whole genome shotgun (WGS) entry which is preliminary data.</text>
</comment>
<protein>
    <submittedName>
        <fullName evidence="1">Uncharacterized protein</fullName>
    </submittedName>
</protein>
<reference evidence="1 2" key="1">
    <citation type="submission" date="2018-03" db="EMBL/GenBank/DDBJ databases">
        <title>Draft genome sequence of Rohu Carp (Labeo rohita).</title>
        <authorList>
            <person name="Das P."/>
            <person name="Kushwaha B."/>
            <person name="Joshi C.G."/>
            <person name="Kumar D."/>
            <person name="Nagpure N.S."/>
            <person name="Sahoo L."/>
            <person name="Das S.P."/>
            <person name="Bit A."/>
            <person name="Patnaik S."/>
            <person name="Meher P.K."/>
            <person name="Jayasankar P."/>
            <person name="Koringa P.G."/>
            <person name="Patel N.V."/>
            <person name="Hinsu A.T."/>
            <person name="Kumar R."/>
            <person name="Pandey M."/>
            <person name="Agarwal S."/>
            <person name="Srivastava S."/>
            <person name="Singh M."/>
            <person name="Iquebal M.A."/>
            <person name="Jaiswal S."/>
            <person name="Angadi U.B."/>
            <person name="Kumar N."/>
            <person name="Raza M."/>
            <person name="Shah T.M."/>
            <person name="Rai A."/>
            <person name="Jena J.K."/>
        </authorList>
    </citation>
    <scope>NUCLEOTIDE SEQUENCE [LARGE SCALE GENOMIC DNA]</scope>
    <source>
        <strain evidence="1">DASCIFA01</strain>
        <tissue evidence="1">Testis</tissue>
    </source>
</reference>
<evidence type="ECO:0000313" key="2">
    <source>
        <dbReference type="Proteomes" id="UP000290572"/>
    </source>
</evidence>
<name>A0A498MFV4_LABRO</name>
<accession>A0A498MFV4</accession>
<organism evidence="1 2">
    <name type="scientific">Labeo rohita</name>
    <name type="common">Indian major carp</name>
    <name type="synonym">Cyprinus rohita</name>
    <dbReference type="NCBI Taxonomy" id="84645"/>
    <lineage>
        <taxon>Eukaryota</taxon>
        <taxon>Metazoa</taxon>
        <taxon>Chordata</taxon>
        <taxon>Craniata</taxon>
        <taxon>Vertebrata</taxon>
        <taxon>Euteleostomi</taxon>
        <taxon>Actinopterygii</taxon>
        <taxon>Neopterygii</taxon>
        <taxon>Teleostei</taxon>
        <taxon>Ostariophysi</taxon>
        <taxon>Cypriniformes</taxon>
        <taxon>Cyprinidae</taxon>
        <taxon>Labeoninae</taxon>
        <taxon>Labeonini</taxon>
        <taxon>Labeo</taxon>
    </lineage>
</organism>
<sequence length="112" mass="12407">MTRMATAGASFCRTDLILANADDKISTSFGLSACKARQPTSRLEINTIDEPSRDSRAKTNKILLFTKEPRLDITRRVESASDYTERVKADVPSLTINTASPKWGPREAFSNL</sequence>
<proteinExistence type="predicted"/>
<dbReference type="Proteomes" id="UP000290572">
    <property type="component" value="Unassembled WGS sequence"/>
</dbReference>
<dbReference type="EMBL" id="QBIY01012687">
    <property type="protein sequence ID" value="RXN19030.1"/>
    <property type="molecule type" value="Genomic_DNA"/>
</dbReference>